<dbReference type="Proteomes" id="UP000526125">
    <property type="component" value="Unassembled WGS sequence"/>
</dbReference>
<dbReference type="SUPFAM" id="SSF53098">
    <property type="entry name" value="Ribonuclease H-like"/>
    <property type="match status" value="1"/>
</dbReference>
<evidence type="ECO:0000313" key="2">
    <source>
        <dbReference type="EMBL" id="NUU75389.1"/>
    </source>
</evidence>
<evidence type="ECO:0000313" key="3">
    <source>
        <dbReference type="Proteomes" id="UP000526125"/>
    </source>
</evidence>
<gene>
    <name evidence="2" type="ORF">HP552_09120</name>
</gene>
<dbReference type="RefSeq" id="WP_175395205.1">
    <property type="nucleotide sequence ID" value="NZ_JABMCB010000169.1"/>
</dbReference>
<dbReference type="InterPro" id="IPR012337">
    <property type="entry name" value="RNaseH-like_sf"/>
</dbReference>
<comment type="caution">
    <text evidence="2">The sequence shown here is derived from an EMBL/GenBank/DDBJ whole genome shotgun (WGS) entry which is preliminary data.</text>
</comment>
<sequence>MSKRKLIENTELGHAIDLSQWSTVNIDKLSKHNQIVYEKRKKAVEMYFADHSHFEIEDKTGLHRNEVARLVKRCLALDAQKAPWGYRALIPNKRITVYKRENLPNAEFESSGMNGSFELLLETYPTIRDEIHRLYYRKKSRSVSDPVTRGKDIHRAMVKECRKVGLKAPNDYPFNTKEVARRSLYSYLKTLEDHDINKASGRYGQDISKLIKSTGSDEVYRQIIRPYEQVQFDGHKIDLHAVLVLKTPEGDDIYTVIDRIWLLVIFDVGTRTILGHYLSFNREYSSTDVLHCIRNSVVPWVPKILTIPGLQYPTDGGYPSTIIEETQWAIWDEILYDQAKANLATIVKDRLKQVVKCRVNPGKVGFPIKRAHIERWFGIFEENGFHRLPSTTGSNSKDPRRANPSKLAKKHRITVQHVEELVDVMIADYNGTEHEGVNFMTPLETMKSRLQNFSVNQLPEEQRNEVAFLSLQTTREIKGDVKHGRRPYIQYENVRYTSSLLSRSPGLIGKKVDIFVNVDDLRVIRAFLPDGSELGKLKAAGKWGITPHTLQVRREIFRLKRKKLIRYSSSENPIEVYQKFLGEGAKTSSRKAGKAYELSRNQERNKDVSLEQDDHIDQPSLPGEVCQTEVNSNNTISANPKKIVKPTEEDKHGDSRKFRRAIIY</sequence>
<name>A0A7Y6BUZ6_9BACL</name>
<reference evidence="2 3" key="1">
    <citation type="submission" date="2020-05" db="EMBL/GenBank/DDBJ databases">
        <title>Genome Sequencing of Type Strains.</title>
        <authorList>
            <person name="Lemaire J.F."/>
            <person name="Inderbitzin P."/>
            <person name="Gregorio O.A."/>
            <person name="Collins S.B."/>
            <person name="Wespe N."/>
            <person name="Knight-Connoni V."/>
        </authorList>
    </citation>
    <scope>NUCLEOTIDE SEQUENCE [LARGE SCALE GENOMIC DNA]</scope>
    <source>
        <strain evidence="2 3">LMG 21957</strain>
    </source>
</reference>
<accession>A0A7Y6BUZ6</accession>
<dbReference type="InterPro" id="IPR036397">
    <property type="entry name" value="RNaseH_sf"/>
</dbReference>
<feature type="region of interest" description="Disordered" evidence="1">
    <location>
        <begin position="632"/>
        <end position="654"/>
    </location>
</feature>
<protein>
    <recommendedName>
        <fullName evidence="4">Integrase catalytic domain-containing protein</fullName>
    </recommendedName>
</protein>
<dbReference type="GO" id="GO:0003676">
    <property type="term" value="F:nucleic acid binding"/>
    <property type="evidence" value="ECO:0007669"/>
    <property type="project" value="InterPro"/>
</dbReference>
<feature type="compositionally biased region" description="Basic and acidic residues" evidence="1">
    <location>
        <begin position="645"/>
        <end position="654"/>
    </location>
</feature>
<dbReference type="EMBL" id="JABMCB010000169">
    <property type="protein sequence ID" value="NUU75389.1"/>
    <property type="molecule type" value="Genomic_DNA"/>
</dbReference>
<dbReference type="AlphaFoldDB" id="A0A7Y6BUZ6"/>
<keyword evidence="3" id="KW-1185">Reference proteome</keyword>
<organism evidence="2 3">
    <name type="scientific">Paenibacillus xylanilyticus</name>
    <dbReference type="NCBI Taxonomy" id="248903"/>
    <lineage>
        <taxon>Bacteria</taxon>
        <taxon>Bacillati</taxon>
        <taxon>Bacillota</taxon>
        <taxon>Bacilli</taxon>
        <taxon>Bacillales</taxon>
        <taxon>Paenibacillaceae</taxon>
        <taxon>Paenibacillus</taxon>
    </lineage>
</organism>
<dbReference type="Gene3D" id="3.30.420.10">
    <property type="entry name" value="Ribonuclease H-like superfamily/Ribonuclease H"/>
    <property type="match status" value="1"/>
</dbReference>
<feature type="region of interest" description="Disordered" evidence="1">
    <location>
        <begin position="388"/>
        <end position="409"/>
    </location>
</feature>
<proteinExistence type="predicted"/>
<evidence type="ECO:0008006" key="4">
    <source>
        <dbReference type="Google" id="ProtNLM"/>
    </source>
</evidence>
<evidence type="ECO:0000256" key="1">
    <source>
        <dbReference type="SAM" id="MobiDB-lite"/>
    </source>
</evidence>